<gene>
    <name evidence="1" type="ORF">A2478_04610</name>
</gene>
<evidence type="ECO:0000313" key="1">
    <source>
        <dbReference type="EMBL" id="OGF31739.1"/>
    </source>
</evidence>
<evidence type="ECO:0000313" key="2">
    <source>
        <dbReference type="Proteomes" id="UP000179001"/>
    </source>
</evidence>
<dbReference type="EMBL" id="MFGJ01000007">
    <property type="protein sequence ID" value="OGF31739.1"/>
    <property type="molecule type" value="Genomic_DNA"/>
</dbReference>
<name>A0A1F5SYK9_9BACT</name>
<protein>
    <submittedName>
        <fullName evidence="1">Uncharacterized protein</fullName>
    </submittedName>
</protein>
<dbReference type="AlphaFoldDB" id="A0A1F5SYK9"/>
<comment type="caution">
    <text evidence="1">The sequence shown here is derived from an EMBL/GenBank/DDBJ whole genome shotgun (WGS) entry which is preliminary data.</text>
</comment>
<dbReference type="STRING" id="1798002.A2478_04610"/>
<dbReference type="Proteomes" id="UP000179001">
    <property type="component" value="Unassembled WGS sequence"/>
</dbReference>
<sequence>MQTNKSEYHNEPKWPKSLTDLKTAETMWKISLLKEFLRVLTFKIDGPDNFTVKFLLWLVDQSEGLTKNVYAVFPEESPDLYRKVRDNVHSMGSTGGNIQDYRFIEILGIDCSFSYFGSTLAQSSLAEAERTIGLWENPVPKLGRQTRQDKIVYIVKTTL</sequence>
<proteinExistence type="predicted"/>
<reference evidence="1 2" key="1">
    <citation type="journal article" date="2016" name="Nat. Commun.">
        <title>Thousands of microbial genomes shed light on interconnected biogeochemical processes in an aquifer system.</title>
        <authorList>
            <person name="Anantharaman K."/>
            <person name="Brown C.T."/>
            <person name="Hug L.A."/>
            <person name="Sharon I."/>
            <person name="Castelle C.J."/>
            <person name="Probst A.J."/>
            <person name="Thomas B.C."/>
            <person name="Singh A."/>
            <person name="Wilkins M.J."/>
            <person name="Karaoz U."/>
            <person name="Brodie E.L."/>
            <person name="Williams K.H."/>
            <person name="Hubbard S.S."/>
            <person name="Banfield J.F."/>
        </authorList>
    </citation>
    <scope>NUCLEOTIDE SEQUENCE [LARGE SCALE GENOMIC DNA]</scope>
</reference>
<organism evidence="1 2">
    <name type="scientific">Candidatus Falkowbacteria bacterium RIFOXYC2_FULL_36_12</name>
    <dbReference type="NCBI Taxonomy" id="1798002"/>
    <lineage>
        <taxon>Bacteria</taxon>
        <taxon>Candidatus Falkowiibacteriota</taxon>
    </lineage>
</organism>
<accession>A0A1F5SYK9</accession>